<keyword evidence="2" id="KW-1003">Cell membrane</keyword>
<evidence type="ECO:0000313" key="8">
    <source>
        <dbReference type="Proteomes" id="UP001205906"/>
    </source>
</evidence>
<comment type="subcellular location">
    <subcellularLocation>
        <location evidence="1">Cell membrane</location>
        <topology evidence="1">Multi-pass membrane protein</topology>
    </subcellularLocation>
</comment>
<dbReference type="InterPro" id="IPR001851">
    <property type="entry name" value="ABC_transp_permease"/>
</dbReference>
<accession>A0ABT1C5J7</accession>
<dbReference type="Proteomes" id="UP001205906">
    <property type="component" value="Unassembled WGS sequence"/>
</dbReference>
<keyword evidence="5 6" id="KW-0472">Membrane</keyword>
<evidence type="ECO:0000256" key="5">
    <source>
        <dbReference type="ARBA" id="ARBA00023136"/>
    </source>
</evidence>
<organism evidence="7 8">
    <name type="scientific">Mesorhizobium liriopis</name>
    <dbReference type="NCBI Taxonomy" id="2953882"/>
    <lineage>
        <taxon>Bacteria</taxon>
        <taxon>Pseudomonadati</taxon>
        <taxon>Pseudomonadota</taxon>
        <taxon>Alphaproteobacteria</taxon>
        <taxon>Hyphomicrobiales</taxon>
        <taxon>Phyllobacteriaceae</taxon>
        <taxon>Mesorhizobium</taxon>
    </lineage>
</organism>
<protein>
    <submittedName>
        <fullName evidence="7">Branched-chain amino acid ABC transporter permease</fullName>
    </submittedName>
</protein>
<feature type="transmembrane region" description="Helical" evidence="6">
    <location>
        <begin position="278"/>
        <end position="300"/>
    </location>
</feature>
<feature type="transmembrane region" description="Helical" evidence="6">
    <location>
        <begin position="163"/>
        <end position="182"/>
    </location>
</feature>
<sequence>MSLPSTPLRLAAAVVVLLLAILLPFVVTGGAAKNLVVLALLFAVVASNWDLTLGYAGIFNFAHVAFFGIAGYVSAIATIYFGLPVWLDIALAVAVVAVLAGVTAALALRLRGIYVALVTFAFVQLCVALIISQKWLTGGAVGLVGVPDLALFGHRLSPSGPDYLILAELLLIASTVFLRFLVRSDFGLSIVALRDNEAYAVARGISATRQRVLAMVASSLFTAAAGAVYAHYLIVASPDVFSFSLTTLILSMVLLGGGATIYGPIMAAIALTVVTEQLAGFGVVRFMIIAVLIVLTLRFLPGGLWSLGERLTVLRRNSKQGIGA</sequence>
<keyword evidence="4 6" id="KW-1133">Transmembrane helix</keyword>
<reference evidence="7 8" key="1">
    <citation type="submission" date="2022-06" db="EMBL/GenBank/DDBJ databases">
        <title>Mesorhizobium sp. strain RP14 Genome sequencing and assembly.</title>
        <authorList>
            <person name="Kim I."/>
        </authorList>
    </citation>
    <scope>NUCLEOTIDE SEQUENCE [LARGE SCALE GENOMIC DNA]</scope>
    <source>
        <strain evidence="8">RP14(2022)</strain>
    </source>
</reference>
<evidence type="ECO:0000256" key="4">
    <source>
        <dbReference type="ARBA" id="ARBA00022989"/>
    </source>
</evidence>
<dbReference type="PANTHER" id="PTHR30482">
    <property type="entry name" value="HIGH-AFFINITY BRANCHED-CHAIN AMINO ACID TRANSPORT SYSTEM PERMEASE"/>
    <property type="match status" value="1"/>
</dbReference>
<feature type="transmembrane region" description="Helical" evidence="6">
    <location>
        <begin position="64"/>
        <end position="83"/>
    </location>
</feature>
<evidence type="ECO:0000256" key="3">
    <source>
        <dbReference type="ARBA" id="ARBA00022692"/>
    </source>
</evidence>
<proteinExistence type="predicted"/>
<evidence type="ECO:0000256" key="6">
    <source>
        <dbReference type="SAM" id="Phobius"/>
    </source>
</evidence>
<evidence type="ECO:0000256" key="2">
    <source>
        <dbReference type="ARBA" id="ARBA00022475"/>
    </source>
</evidence>
<dbReference type="InterPro" id="IPR043428">
    <property type="entry name" value="LivM-like"/>
</dbReference>
<keyword evidence="3 6" id="KW-0812">Transmembrane</keyword>
<feature type="transmembrane region" description="Helical" evidence="6">
    <location>
        <begin position="240"/>
        <end position="271"/>
    </location>
</feature>
<feature type="transmembrane region" description="Helical" evidence="6">
    <location>
        <begin position="89"/>
        <end position="108"/>
    </location>
</feature>
<feature type="transmembrane region" description="Helical" evidence="6">
    <location>
        <begin position="113"/>
        <end position="131"/>
    </location>
</feature>
<evidence type="ECO:0000313" key="7">
    <source>
        <dbReference type="EMBL" id="MCO6049236.1"/>
    </source>
</evidence>
<dbReference type="EMBL" id="JAMXQS010000002">
    <property type="protein sequence ID" value="MCO6049236.1"/>
    <property type="molecule type" value="Genomic_DNA"/>
</dbReference>
<keyword evidence="8" id="KW-1185">Reference proteome</keyword>
<dbReference type="RefSeq" id="WP_252816790.1">
    <property type="nucleotide sequence ID" value="NZ_JAMXQS010000002.1"/>
</dbReference>
<gene>
    <name evidence="7" type="ORF">NGM99_05460</name>
</gene>
<dbReference type="CDD" id="cd06581">
    <property type="entry name" value="TM_PBP1_LivM_like"/>
    <property type="match status" value="1"/>
</dbReference>
<dbReference type="PANTHER" id="PTHR30482:SF10">
    <property type="entry name" value="HIGH-AFFINITY BRANCHED-CHAIN AMINO ACID TRANSPORT PROTEIN BRAE"/>
    <property type="match status" value="1"/>
</dbReference>
<name>A0ABT1C5J7_9HYPH</name>
<evidence type="ECO:0000256" key="1">
    <source>
        <dbReference type="ARBA" id="ARBA00004651"/>
    </source>
</evidence>
<comment type="caution">
    <text evidence="7">The sequence shown here is derived from an EMBL/GenBank/DDBJ whole genome shotgun (WGS) entry which is preliminary data.</text>
</comment>
<feature type="transmembrane region" description="Helical" evidence="6">
    <location>
        <begin position="212"/>
        <end position="234"/>
    </location>
</feature>
<dbReference type="Pfam" id="PF02653">
    <property type="entry name" value="BPD_transp_2"/>
    <property type="match status" value="1"/>
</dbReference>